<keyword evidence="1" id="KW-0732">Signal</keyword>
<proteinExistence type="predicted"/>
<keyword evidence="3" id="KW-1185">Reference proteome</keyword>
<dbReference type="EnsemblMetazoa" id="G7875.1">
    <property type="protein sequence ID" value="G7875.1:cds"/>
    <property type="gene ID" value="G7875"/>
</dbReference>
<dbReference type="Proteomes" id="UP000005408">
    <property type="component" value="Unassembled WGS sequence"/>
</dbReference>
<sequence length="266" mass="30167">MTSMVQSLITVSLFVLAGNQICIAETVRSLGKPSLQILSLTAIPVNYSHITYTGVFLAPPDTQFENEGKIENVTKGNNNVVREIFSNKRYSEKWLTLESKSKRESLEMLTSFNPDYSTQDSFIVNSCDIGIEELQNDTHTEYKATVRNCQDSEAISKYFMAYVRGQSGNVFQLTHSEFSPPENESVKIIRYYQSDERDIYYAVLNHPFMEAEGVTLQSLCIIFLGVPPKFTDLRVPSTTVRNSSYTHSLSYQGDLEKFCRNPDIVL</sequence>
<feature type="chain" id="PRO_5036471239" evidence="1">
    <location>
        <begin position="25"/>
        <end position="266"/>
    </location>
</feature>
<accession>A0A8W8P042</accession>
<reference evidence="2" key="1">
    <citation type="submission" date="2022-08" db="UniProtKB">
        <authorList>
            <consortium name="EnsemblMetazoa"/>
        </authorList>
    </citation>
    <scope>IDENTIFICATION</scope>
    <source>
        <strain evidence="2">05x7-T-G4-1.051#20</strain>
    </source>
</reference>
<evidence type="ECO:0000313" key="3">
    <source>
        <dbReference type="Proteomes" id="UP000005408"/>
    </source>
</evidence>
<evidence type="ECO:0000313" key="2">
    <source>
        <dbReference type="EnsemblMetazoa" id="G7875.1:cds"/>
    </source>
</evidence>
<name>A0A8W8P042_MAGGI</name>
<dbReference type="AlphaFoldDB" id="A0A8W8P042"/>
<protein>
    <submittedName>
        <fullName evidence="2">Uncharacterized protein</fullName>
    </submittedName>
</protein>
<feature type="signal peptide" evidence="1">
    <location>
        <begin position="1"/>
        <end position="24"/>
    </location>
</feature>
<evidence type="ECO:0000256" key="1">
    <source>
        <dbReference type="SAM" id="SignalP"/>
    </source>
</evidence>
<organism evidence="2 3">
    <name type="scientific">Magallana gigas</name>
    <name type="common">Pacific oyster</name>
    <name type="synonym">Crassostrea gigas</name>
    <dbReference type="NCBI Taxonomy" id="29159"/>
    <lineage>
        <taxon>Eukaryota</taxon>
        <taxon>Metazoa</taxon>
        <taxon>Spiralia</taxon>
        <taxon>Lophotrochozoa</taxon>
        <taxon>Mollusca</taxon>
        <taxon>Bivalvia</taxon>
        <taxon>Autobranchia</taxon>
        <taxon>Pteriomorphia</taxon>
        <taxon>Ostreida</taxon>
        <taxon>Ostreoidea</taxon>
        <taxon>Ostreidae</taxon>
        <taxon>Magallana</taxon>
    </lineage>
</organism>